<feature type="compositionally biased region" description="Basic and acidic residues" evidence="1">
    <location>
        <begin position="20"/>
        <end position="44"/>
    </location>
</feature>
<reference evidence="2" key="1">
    <citation type="submission" date="2022-11" db="EMBL/GenBank/DDBJ databases">
        <title>Genome Sequence of Cubamyces cubensis.</title>
        <authorList>
            <person name="Buettner E."/>
        </authorList>
    </citation>
    <scope>NUCLEOTIDE SEQUENCE</scope>
    <source>
        <strain evidence="2">MPL-01</strain>
    </source>
</reference>
<feature type="compositionally biased region" description="Low complexity" evidence="1">
    <location>
        <begin position="1"/>
        <end position="17"/>
    </location>
</feature>
<feature type="region of interest" description="Disordered" evidence="1">
    <location>
        <begin position="222"/>
        <end position="282"/>
    </location>
</feature>
<dbReference type="AlphaFoldDB" id="A0AAD7TMR1"/>
<dbReference type="Proteomes" id="UP001215151">
    <property type="component" value="Unassembled WGS sequence"/>
</dbReference>
<feature type="compositionally biased region" description="Basic and acidic residues" evidence="1">
    <location>
        <begin position="58"/>
        <end position="67"/>
    </location>
</feature>
<dbReference type="EMBL" id="JAPEVG010000271">
    <property type="protein sequence ID" value="KAJ8469855.1"/>
    <property type="molecule type" value="Genomic_DNA"/>
</dbReference>
<evidence type="ECO:0000313" key="3">
    <source>
        <dbReference type="Proteomes" id="UP001215151"/>
    </source>
</evidence>
<feature type="compositionally biased region" description="Basic and acidic residues" evidence="1">
    <location>
        <begin position="268"/>
        <end position="282"/>
    </location>
</feature>
<evidence type="ECO:0000256" key="1">
    <source>
        <dbReference type="SAM" id="MobiDB-lite"/>
    </source>
</evidence>
<evidence type="ECO:0000313" key="2">
    <source>
        <dbReference type="EMBL" id="KAJ8469855.1"/>
    </source>
</evidence>
<organism evidence="2 3">
    <name type="scientific">Trametes cubensis</name>
    <dbReference type="NCBI Taxonomy" id="1111947"/>
    <lineage>
        <taxon>Eukaryota</taxon>
        <taxon>Fungi</taxon>
        <taxon>Dikarya</taxon>
        <taxon>Basidiomycota</taxon>
        <taxon>Agaricomycotina</taxon>
        <taxon>Agaricomycetes</taxon>
        <taxon>Polyporales</taxon>
        <taxon>Polyporaceae</taxon>
        <taxon>Trametes</taxon>
    </lineage>
</organism>
<sequence length="282" mass="31286">MSSTASSTRPSPATSAANDRPARGQEEEPRHNDVRVARLEEGGREHRRAQQTVSGKSKQSDGHNDHGFVVRVKERYVKLSRSIPPEEIKVNLENGVLTAPFPRTTPEPWTSLWLRVPLQLSLYHYIYVLRLVCIPGPGGDRDGRYCVQVLSEVDYTEAELGPPEAATEGTSAQFLPSYPCLERDQPGRGGDKDKLFATFFSPPTRASLTHITLELGRTAQRAMRARSHAGEEATGGARRAPCIRIAARTAQSSSPRYLDSPRLNSSPYDHERESRPHATVEH</sequence>
<feature type="compositionally biased region" description="Low complexity" evidence="1">
    <location>
        <begin position="232"/>
        <end position="250"/>
    </location>
</feature>
<gene>
    <name evidence="2" type="ORF">ONZ51_g8707</name>
</gene>
<feature type="region of interest" description="Disordered" evidence="1">
    <location>
        <begin position="1"/>
        <end position="67"/>
    </location>
</feature>
<comment type="caution">
    <text evidence="2">The sequence shown here is derived from an EMBL/GenBank/DDBJ whole genome shotgun (WGS) entry which is preliminary data.</text>
</comment>
<protein>
    <recommendedName>
        <fullName evidence="4">SHSP domain-containing protein</fullName>
    </recommendedName>
</protein>
<proteinExistence type="predicted"/>
<keyword evidence="3" id="KW-1185">Reference proteome</keyword>
<accession>A0AAD7TMR1</accession>
<evidence type="ECO:0008006" key="4">
    <source>
        <dbReference type="Google" id="ProtNLM"/>
    </source>
</evidence>
<name>A0AAD7TMR1_9APHY</name>